<dbReference type="AlphaFoldDB" id="A0A835HFQ6"/>
<protein>
    <submittedName>
        <fullName evidence="2">Uncharacterized protein</fullName>
    </submittedName>
</protein>
<dbReference type="EMBL" id="JADFTS010000007">
    <property type="protein sequence ID" value="KAF9596023.1"/>
    <property type="molecule type" value="Genomic_DNA"/>
</dbReference>
<proteinExistence type="predicted"/>
<organism evidence="2 3">
    <name type="scientific">Coptis chinensis</name>
    <dbReference type="NCBI Taxonomy" id="261450"/>
    <lineage>
        <taxon>Eukaryota</taxon>
        <taxon>Viridiplantae</taxon>
        <taxon>Streptophyta</taxon>
        <taxon>Embryophyta</taxon>
        <taxon>Tracheophyta</taxon>
        <taxon>Spermatophyta</taxon>
        <taxon>Magnoliopsida</taxon>
        <taxon>Ranunculales</taxon>
        <taxon>Ranunculaceae</taxon>
        <taxon>Coptidoideae</taxon>
        <taxon>Coptis</taxon>
    </lineage>
</organism>
<dbReference type="Proteomes" id="UP000631114">
    <property type="component" value="Unassembled WGS sequence"/>
</dbReference>
<evidence type="ECO:0000313" key="3">
    <source>
        <dbReference type="Proteomes" id="UP000631114"/>
    </source>
</evidence>
<feature type="compositionally biased region" description="Basic and acidic residues" evidence="1">
    <location>
        <begin position="53"/>
        <end position="67"/>
    </location>
</feature>
<keyword evidence="3" id="KW-1185">Reference proteome</keyword>
<comment type="caution">
    <text evidence="2">The sequence shown here is derived from an EMBL/GenBank/DDBJ whole genome shotgun (WGS) entry which is preliminary data.</text>
</comment>
<gene>
    <name evidence="2" type="ORF">IFM89_006950</name>
</gene>
<name>A0A835HFQ6_9MAGN</name>
<evidence type="ECO:0000313" key="2">
    <source>
        <dbReference type="EMBL" id="KAF9596023.1"/>
    </source>
</evidence>
<sequence>MGNCAGNKHKDIENYGREFFFERDVNEESKISINEIEKTLITVDGNTPSSCNSREREKDRSDPDYDRSYGRAKMFFPGIWGYGGIRTFESIAMEKLFTK</sequence>
<reference evidence="2 3" key="1">
    <citation type="submission" date="2020-10" db="EMBL/GenBank/DDBJ databases">
        <title>The Coptis chinensis genome and diversification of protoberbering-type alkaloids.</title>
        <authorList>
            <person name="Wang B."/>
            <person name="Shu S."/>
            <person name="Song C."/>
            <person name="Liu Y."/>
        </authorList>
    </citation>
    <scope>NUCLEOTIDE SEQUENCE [LARGE SCALE GENOMIC DNA]</scope>
    <source>
        <strain evidence="2">HL-2020</strain>
        <tissue evidence="2">Leaf</tissue>
    </source>
</reference>
<accession>A0A835HFQ6</accession>
<feature type="region of interest" description="Disordered" evidence="1">
    <location>
        <begin position="44"/>
        <end position="67"/>
    </location>
</feature>
<evidence type="ECO:0000256" key="1">
    <source>
        <dbReference type="SAM" id="MobiDB-lite"/>
    </source>
</evidence>